<organism evidence="2 3">
    <name type="scientific">Natronobacillus azotifigens</name>
    <dbReference type="NCBI Taxonomy" id="472978"/>
    <lineage>
        <taxon>Bacteria</taxon>
        <taxon>Bacillati</taxon>
        <taxon>Bacillota</taxon>
        <taxon>Bacilli</taxon>
        <taxon>Bacillales</taxon>
        <taxon>Bacillaceae</taxon>
        <taxon>Natronobacillus</taxon>
    </lineage>
</organism>
<keyword evidence="1" id="KW-0472">Membrane</keyword>
<feature type="transmembrane region" description="Helical" evidence="1">
    <location>
        <begin position="181"/>
        <end position="200"/>
    </location>
</feature>
<keyword evidence="1" id="KW-0812">Transmembrane</keyword>
<evidence type="ECO:0000256" key="1">
    <source>
        <dbReference type="SAM" id="Phobius"/>
    </source>
</evidence>
<comment type="caution">
    <text evidence="2">The sequence shown here is derived from an EMBL/GenBank/DDBJ whole genome shotgun (WGS) entry which is preliminary data.</text>
</comment>
<feature type="transmembrane region" description="Helical" evidence="1">
    <location>
        <begin position="12"/>
        <end position="32"/>
    </location>
</feature>
<keyword evidence="1" id="KW-1133">Transmembrane helix</keyword>
<dbReference type="PANTHER" id="PTHR41771">
    <property type="entry name" value="MEMBRANE PROTEIN-RELATED"/>
    <property type="match status" value="1"/>
</dbReference>
<feature type="transmembrane region" description="Helical" evidence="1">
    <location>
        <begin position="252"/>
        <end position="280"/>
    </location>
</feature>
<protein>
    <submittedName>
        <fullName evidence="2">YibE/F family protein</fullName>
    </submittedName>
</protein>
<proteinExistence type="predicted"/>
<gene>
    <name evidence="2" type="ORF">OWO01_09885</name>
</gene>
<dbReference type="RefSeq" id="WP_268780291.1">
    <property type="nucleotide sequence ID" value="NZ_JAPRAT010000018.1"/>
</dbReference>
<feature type="transmembrane region" description="Helical" evidence="1">
    <location>
        <begin position="133"/>
        <end position="148"/>
    </location>
</feature>
<dbReference type="InterPro" id="IPR012507">
    <property type="entry name" value="YibE_F"/>
</dbReference>
<evidence type="ECO:0000313" key="3">
    <source>
        <dbReference type="Proteomes" id="UP001084197"/>
    </source>
</evidence>
<dbReference type="EMBL" id="JAPRAT010000018">
    <property type="protein sequence ID" value="MCZ0703527.1"/>
    <property type="molecule type" value="Genomic_DNA"/>
</dbReference>
<feature type="transmembrane region" description="Helical" evidence="1">
    <location>
        <begin position="301"/>
        <end position="327"/>
    </location>
</feature>
<accession>A0A9J6RDA1</accession>
<keyword evidence="3" id="KW-1185">Reference proteome</keyword>
<name>A0A9J6RDA1_9BACI</name>
<reference evidence="2" key="1">
    <citation type="submission" date="2022-11" db="EMBL/GenBank/DDBJ databases">
        <title>WGS of Natronobacillus azotifigens 24KS-1, an anaerobic diazotrophic haloalkaliphile from soda-rich habitats.</title>
        <authorList>
            <person name="Sorokin D.Y."/>
            <person name="Merkel A.Y."/>
        </authorList>
    </citation>
    <scope>NUCLEOTIDE SEQUENCE</scope>
    <source>
        <strain evidence="2">24KS-1</strain>
    </source>
</reference>
<feature type="transmembrane region" description="Helical" evidence="1">
    <location>
        <begin position="347"/>
        <end position="369"/>
    </location>
</feature>
<feature type="transmembrane region" description="Helical" evidence="1">
    <location>
        <begin position="207"/>
        <end position="232"/>
    </location>
</feature>
<dbReference type="Pfam" id="PF07907">
    <property type="entry name" value="YibE_F"/>
    <property type="match status" value="1"/>
</dbReference>
<dbReference type="Proteomes" id="UP001084197">
    <property type="component" value="Unassembled WGS sequence"/>
</dbReference>
<feature type="transmembrane region" description="Helical" evidence="1">
    <location>
        <begin position="153"/>
        <end position="175"/>
    </location>
</feature>
<evidence type="ECO:0000313" key="2">
    <source>
        <dbReference type="EMBL" id="MCZ0703527.1"/>
    </source>
</evidence>
<dbReference type="PANTHER" id="PTHR41771:SF1">
    <property type="entry name" value="MEMBRANE PROTEIN"/>
    <property type="match status" value="1"/>
</dbReference>
<sequence length="376" mass="41883">MPLKKQLASLWRIRVSFLLLFLAFVGSMLFVYHNHSFYEDAIVEIVETSLEDRTEVTDGYDNQDIIFTQHLLGELRNGDYKGESIYIVHEYTASGVYHPEFSVGDELFVVIDQPLAGEMLTGGILDVKRDQDLLFLAWVFIFVLLIVGKRQGFLAVISLFVNAVIISYALDVYIHTSNIRLLLMMGIAVILMTILSLLLISGFHERTYAAIVATLLGTFLLLLIAVFVLWLTEEQGLRYEEMAFLTRPPQTVFVAGLLVGSLGAVMDVAVTISSSLFGLYEKNHSISNKDLKSSGMEIGKDIMGTMTNILFFAYVSGTIPSLLLYFMNDAPLGFALSMNLSLELTRALAGGIGIVLTIPIGLYTTIFFVNRKRVKV</sequence>
<dbReference type="AlphaFoldDB" id="A0A9J6RDA1"/>